<evidence type="ECO:0000313" key="3">
    <source>
        <dbReference type="EMBL" id="KAJ7698964.1"/>
    </source>
</evidence>
<feature type="signal peptide" evidence="2">
    <location>
        <begin position="1"/>
        <end position="23"/>
    </location>
</feature>
<evidence type="ECO:0000256" key="1">
    <source>
        <dbReference type="SAM" id="MobiDB-lite"/>
    </source>
</evidence>
<sequence>MGLYQCLLSMPLLVLLSVDFAQGAQQCTRGNVKQLTWLKSTTVVNVRPNNDNTLHRMSVHMGRTTFFDGNDSQDRLRSNNGSNPSLDWPAYWLLYFDNGVTDHLAYSSCHCTTAESRELPSSLHQVPPQQRAWHTQECGDDTLKPFKGSSHRVTVIGANFVGKFAGDARMMSVDKSPVFAVYAQIDQWILYLPLRAPNFPKMNHVDKPQNYTIVKLKLKVHYRKLQLQYSTGSDSVLQSLYSSLCWESVDSGHQALAPLTRPVIECTGFYKGHRHTIIAGTNRPPEGGTAPPSPLDRVDAQLRGRAAVEEPTDDPSPYEYEPC</sequence>
<proteinExistence type="predicted"/>
<name>A0AAD7GN97_MYCRO</name>
<keyword evidence="4" id="KW-1185">Reference proteome</keyword>
<feature type="region of interest" description="Disordered" evidence="1">
    <location>
        <begin position="278"/>
        <end position="323"/>
    </location>
</feature>
<organism evidence="3 4">
    <name type="scientific">Mycena rosella</name>
    <name type="common">Pink bonnet</name>
    <name type="synonym">Agaricus rosellus</name>
    <dbReference type="NCBI Taxonomy" id="1033263"/>
    <lineage>
        <taxon>Eukaryota</taxon>
        <taxon>Fungi</taxon>
        <taxon>Dikarya</taxon>
        <taxon>Basidiomycota</taxon>
        <taxon>Agaricomycotina</taxon>
        <taxon>Agaricomycetes</taxon>
        <taxon>Agaricomycetidae</taxon>
        <taxon>Agaricales</taxon>
        <taxon>Marasmiineae</taxon>
        <taxon>Mycenaceae</taxon>
        <taxon>Mycena</taxon>
    </lineage>
</organism>
<evidence type="ECO:0000313" key="4">
    <source>
        <dbReference type="Proteomes" id="UP001221757"/>
    </source>
</evidence>
<feature type="chain" id="PRO_5041978009" evidence="2">
    <location>
        <begin position="24"/>
        <end position="323"/>
    </location>
</feature>
<dbReference type="AlphaFoldDB" id="A0AAD7GN97"/>
<accession>A0AAD7GN97</accession>
<dbReference type="Proteomes" id="UP001221757">
    <property type="component" value="Unassembled WGS sequence"/>
</dbReference>
<gene>
    <name evidence="3" type="ORF">B0H17DRAFT_1129509</name>
</gene>
<dbReference type="EMBL" id="JARKIE010000024">
    <property type="protein sequence ID" value="KAJ7698964.1"/>
    <property type="molecule type" value="Genomic_DNA"/>
</dbReference>
<feature type="compositionally biased region" description="Basic and acidic residues" evidence="1">
    <location>
        <begin position="296"/>
        <end position="308"/>
    </location>
</feature>
<reference evidence="3" key="1">
    <citation type="submission" date="2023-03" db="EMBL/GenBank/DDBJ databases">
        <title>Massive genome expansion in bonnet fungi (Mycena s.s.) driven by repeated elements and novel gene families across ecological guilds.</title>
        <authorList>
            <consortium name="Lawrence Berkeley National Laboratory"/>
            <person name="Harder C.B."/>
            <person name="Miyauchi S."/>
            <person name="Viragh M."/>
            <person name="Kuo A."/>
            <person name="Thoen E."/>
            <person name="Andreopoulos B."/>
            <person name="Lu D."/>
            <person name="Skrede I."/>
            <person name="Drula E."/>
            <person name="Henrissat B."/>
            <person name="Morin E."/>
            <person name="Kohler A."/>
            <person name="Barry K."/>
            <person name="LaButti K."/>
            <person name="Morin E."/>
            <person name="Salamov A."/>
            <person name="Lipzen A."/>
            <person name="Mereny Z."/>
            <person name="Hegedus B."/>
            <person name="Baldrian P."/>
            <person name="Stursova M."/>
            <person name="Weitz H."/>
            <person name="Taylor A."/>
            <person name="Grigoriev I.V."/>
            <person name="Nagy L.G."/>
            <person name="Martin F."/>
            <person name="Kauserud H."/>
        </authorList>
    </citation>
    <scope>NUCLEOTIDE SEQUENCE</scope>
    <source>
        <strain evidence="3">CBHHK067</strain>
    </source>
</reference>
<evidence type="ECO:0000256" key="2">
    <source>
        <dbReference type="SAM" id="SignalP"/>
    </source>
</evidence>
<keyword evidence="2" id="KW-0732">Signal</keyword>
<protein>
    <submittedName>
        <fullName evidence="3">Uncharacterized protein</fullName>
    </submittedName>
</protein>
<comment type="caution">
    <text evidence="3">The sequence shown here is derived from an EMBL/GenBank/DDBJ whole genome shotgun (WGS) entry which is preliminary data.</text>
</comment>